<accession>A0AAD5TUI0</accession>
<evidence type="ECO:0000256" key="5">
    <source>
        <dbReference type="ARBA" id="ARBA00022691"/>
    </source>
</evidence>
<keyword evidence="4" id="KW-0808">Transferase</keyword>
<dbReference type="EC" id="2.1.1.22" evidence="2"/>
<dbReference type="Proteomes" id="UP001212152">
    <property type="component" value="Unassembled WGS sequence"/>
</dbReference>
<reference evidence="6" key="1">
    <citation type="submission" date="2020-05" db="EMBL/GenBank/DDBJ databases">
        <title>Phylogenomic resolution of chytrid fungi.</title>
        <authorList>
            <person name="Stajich J.E."/>
            <person name="Amses K."/>
            <person name="Simmons R."/>
            <person name="Seto K."/>
            <person name="Myers J."/>
            <person name="Bonds A."/>
            <person name="Quandt C.A."/>
            <person name="Barry K."/>
            <person name="Liu P."/>
            <person name="Grigoriev I."/>
            <person name="Longcore J.E."/>
            <person name="James T.Y."/>
        </authorList>
    </citation>
    <scope>NUCLEOTIDE SEQUENCE</scope>
    <source>
        <strain evidence="6">JEL0379</strain>
    </source>
</reference>
<organism evidence="6 7">
    <name type="scientific">Geranomyces variabilis</name>
    <dbReference type="NCBI Taxonomy" id="109894"/>
    <lineage>
        <taxon>Eukaryota</taxon>
        <taxon>Fungi</taxon>
        <taxon>Fungi incertae sedis</taxon>
        <taxon>Chytridiomycota</taxon>
        <taxon>Chytridiomycota incertae sedis</taxon>
        <taxon>Chytridiomycetes</taxon>
        <taxon>Spizellomycetales</taxon>
        <taxon>Powellomycetaceae</taxon>
        <taxon>Geranomyces</taxon>
    </lineage>
</organism>
<dbReference type="GO" id="GO:0030735">
    <property type="term" value="F:carnosine N-methyltransferase activity"/>
    <property type="evidence" value="ECO:0007669"/>
    <property type="project" value="UniProtKB-EC"/>
</dbReference>
<evidence type="ECO:0000256" key="1">
    <source>
        <dbReference type="ARBA" id="ARBA00010086"/>
    </source>
</evidence>
<gene>
    <name evidence="6" type="ORF">HDU87_000287</name>
</gene>
<evidence type="ECO:0000313" key="7">
    <source>
        <dbReference type="Proteomes" id="UP001212152"/>
    </source>
</evidence>
<name>A0AAD5TUI0_9FUNG</name>
<dbReference type="PANTHER" id="PTHR12303:SF6">
    <property type="entry name" value="CARNOSINE N-METHYLTRANSFERASE"/>
    <property type="match status" value="1"/>
</dbReference>
<evidence type="ECO:0000256" key="2">
    <source>
        <dbReference type="ARBA" id="ARBA00012003"/>
    </source>
</evidence>
<keyword evidence="5" id="KW-0949">S-adenosyl-L-methionine</keyword>
<keyword evidence="3" id="KW-0489">Methyltransferase</keyword>
<dbReference type="Pfam" id="PF07942">
    <property type="entry name" value="CARME"/>
    <property type="match status" value="1"/>
</dbReference>
<evidence type="ECO:0000256" key="4">
    <source>
        <dbReference type="ARBA" id="ARBA00022679"/>
    </source>
</evidence>
<evidence type="ECO:0000256" key="3">
    <source>
        <dbReference type="ARBA" id="ARBA00022603"/>
    </source>
</evidence>
<dbReference type="PANTHER" id="PTHR12303">
    <property type="entry name" value="CARNOSINE N-METHYLTRANSFERASE"/>
    <property type="match status" value="1"/>
</dbReference>
<dbReference type="InterPro" id="IPR012901">
    <property type="entry name" value="CARME"/>
</dbReference>
<comment type="caution">
    <text evidence="6">The sequence shown here is derived from an EMBL/GenBank/DDBJ whole genome shotgun (WGS) entry which is preliminary data.</text>
</comment>
<dbReference type="EMBL" id="JADGJQ010000001">
    <property type="protein sequence ID" value="KAJ3185663.1"/>
    <property type="molecule type" value="Genomic_DNA"/>
</dbReference>
<keyword evidence="7" id="KW-1185">Reference proteome</keyword>
<dbReference type="Gene3D" id="3.40.50.150">
    <property type="entry name" value="Vaccinia Virus protein VP39"/>
    <property type="match status" value="1"/>
</dbReference>
<dbReference type="InterPro" id="IPR029063">
    <property type="entry name" value="SAM-dependent_MTases_sf"/>
</dbReference>
<dbReference type="AlphaFoldDB" id="A0AAD5TUI0"/>
<protein>
    <recommendedName>
        <fullName evidence="2">carnosine N-methyltransferase</fullName>
        <ecNumber evidence="2">2.1.1.22</ecNumber>
    </recommendedName>
</protein>
<dbReference type="SUPFAM" id="SSF53335">
    <property type="entry name" value="S-adenosyl-L-methionine-dependent methyltransferases"/>
    <property type="match status" value="1"/>
</dbReference>
<evidence type="ECO:0000313" key="6">
    <source>
        <dbReference type="EMBL" id="KAJ3185663.1"/>
    </source>
</evidence>
<proteinExistence type="inferred from homology"/>
<dbReference type="SMART" id="SM01296">
    <property type="entry name" value="N2227"/>
    <property type="match status" value="1"/>
</dbReference>
<sequence length="363" mass="40809">MFIGDDASYSETERRLENEHFNSVVRAFKNYRLHALTALAKRRRDLAGVSGENHALLDAMLRPKIDATEQCVLQNAAVIGALIEGHGADEDVANGARKAHAVSETDMDKVKSTLRQFARDWSEEGRNERRTTYEPMIAELEARFAHLSVEDRGRVKVLVPGAGLGRLAFDIVKRGFSCQGNEFSMFMLLGSHFILNRSKHPKQFTIHPWIHSFSNHLNADSQLCRIQIPDVAISDIAGRAEFSMVAGDFLEVYGSPEHEGAWDAIVTSFFIDTAKNPLDYIDTIRKALKPGGAWINMGPLLYHWEGMERETSIELTLEELKSIVVAKGFVLENERMVRTTYASNFAGMLKYVYDCAFFCAIKT</sequence>
<dbReference type="GO" id="GO:0032259">
    <property type="term" value="P:methylation"/>
    <property type="evidence" value="ECO:0007669"/>
    <property type="project" value="UniProtKB-KW"/>
</dbReference>
<comment type="similarity">
    <text evidence="1">Belongs to the carnosine N-methyltransferase family.</text>
</comment>